<name>A0ABN1LFG5_9ALTE</name>
<accession>A0ABN1LFG5</accession>
<gene>
    <name evidence="2" type="ORF">GCM10009114_13770</name>
</gene>
<dbReference type="EMBL" id="BAAAFD010000002">
    <property type="protein sequence ID" value="GAA0855234.1"/>
    <property type="molecule type" value="Genomic_DNA"/>
</dbReference>
<keyword evidence="1" id="KW-0812">Transmembrane</keyword>
<feature type="transmembrane region" description="Helical" evidence="1">
    <location>
        <begin position="6"/>
        <end position="27"/>
    </location>
</feature>
<evidence type="ECO:0000313" key="2">
    <source>
        <dbReference type="EMBL" id="GAA0855234.1"/>
    </source>
</evidence>
<dbReference type="Proteomes" id="UP001500359">
    <property type="component" value="Unassembled WGS sequence"/>
</dbReference>
<evidence type="ECO:0000256" key="1">
    <source>
        <dbReference type="SAM" id="Phobius"/>
    </source>
</evidence>
<keyword evidence="3" id="KW-1185">Reference proteome</keyword>
<comment type="caution">
    <text evidence="2">The sequence shown here is derived from an EMBL/GenBank/DDBJ whole genome shotgun (WGS) entry which is preliminary data.</text>
</comment>
<evidence type="ECO:0000313" key="3">
    <source>
        <dbReference type="Proteomes" id="UP001500359"/>
    </source>
</evidence>
<proteinExistence type="predicted"/>
<sequence>MDGLNVTKVKLLVLVIFSVFFISFIVISNEARKEIYYLCGNFGKGDSLSNVTRQLNTVNLSNYQAYRVGANKKIVHSSLFNFHVFKCTINFDTDEKVTSAVYSG</sequence>
<organism evidence="2 3">
    <name type="scientific">Aliiglaciecola litoralis</name>
    <dbReference type="NCBI Taxonomy" id="582857"/>
    <lineage>
        <taxon>Bacteria</taxon>
        <taxon>Pseudomonadati</taxon>
        <taxon>Pseudomonadota</taxon>
        <taxon>Gammaproteobacteria</taxon>
        <taxon>Alteromonadales</taxon>
        <taxon>Alteromonadaceae</taxon>
        <taxon>Aliiglaciecola</taxon>
    </lineage>
</organism>
<reference evidence="2 3" key="1">
    <citation type="journal article" date="2019" name="Int. J. Syst. Evol. Microbiol.">
        <title>The Global Catalogue of Microorganisms (GCM) 10K type strain sequencing project: providing services to taxonomists for standard genome sequencing and annotation.</title>
        <authorList>
            <consortium name="The Broad Institute Genomics Platform"/>
            <consortium name="The Broad Institute Genome Sequencing Center for Infectious Disease"/>
            <person name="Wu L."/>
            <person name="Ma J."/>
        </authorList>
    </citation>
    <scope>NUCLEOTIDE SEQUENCE [LARGE SCALE GENOMIC DNA]</scope>
    <source>
        <strain evidence="2 3">JCM 15896</strain>
    </source>
</reference>
<keyword evidence="1" id="KW-0472">Membrane</keyword>
<keyword evidence="1" id="KW-1133">Transmembrane helix</keyword>
<protein>
    <submittedName>
        <fullName evidence="2">Uncharacterized protein</fullName>
    </submittedName>
</protein>